<reference evidence="5 6" key="1">
    <citation type="submission" date="2018-03" db="EMBL/GenBank/DDBJ databases">
        <title>Draft genome of Nitrosomonas supralitoralis APG5.</title>
        <authorList>
            <person name="Urakawa H."/>
            <person name="Lopez J.V."/>
        </authorList>
    </citation>
    <scope>NUCLEOTIDE SEQUENCE [LARGE SCALE GENOMIC DNA]</scope>
    <source>
        <strain evidence="5 6">APG5</strain>
    </source>
</reference>
<dbReference type="InterPro" id="IPR025166">
    <property type="entry name" value="Integrase_DNA_bind_dom"/>
</dbReference>
<accession>A0A2P7NXY3</accession>
<dbReference type="GO" id="GO:0015074">
    <property type="term" value="P:DNA integration"/>
    <property type="evidence" value="ECO:0007669"/>
    <property type="project" value="UniProtKB-KW"/>
</dbReference>
<dbReference type="InterPro" id="IPR011010">
    <property type="entry name" value="DNA_brk_join_enz"/>
</dbReference>
<keyword evidence="3" id="KW-0233">DNA recombination</keyword>
<organism evidence="5 6">
    <name type="scientific">Nitrosomonas supralitoralis</name>
    <dbReference type="NCBI Taxonomy" id="2116706"/>
    <lineage>
        <taxon>Bacteria</taxon>
        <taxon>Pseudomonadati</taxon>
        <taxon>Pseudomonadota</taxon>
        <taxon>Betaproteobacteria</taxon>
        <taxon>Nitrosomonadales</taxon>
        <taxon>Nitrosomonadaceae</taxon>
        <taxon>Nitrosomonas</taxon>
    </lineage>
</organism>
<evidence type="ECO:0000256" key="2">
    <source>
        <dbReference type="ARBA" id="ARBA00022908"/>
    </source>
</evidence>
<evidence type="ECO:0000259" key="4">
    <source>
        <dbReference type="PROSITE" id="PS51898"/>
    </source>
</evidence>
<protein>
    <submittedName>
        <fullName evidence="5">Preprotein translocase</fullName>
    </submittedName>
</protein>
<evidence type="ECO:0000256" key="1">
    <source>
        <dbReference type="ARBA" id="ARBA00008857"/>
    </source>
</evidence>
<evidence type="ECO:0000256" key="3">
    <source>
        <dbReference type="ARBA" id="ARBA00023172"/>
    </source>
</evidence>
<dbReference type="Pfam" id="PF00589">
    <property type="entry name" value="Phage_integrase"/>
    <property type="match status" value="1"/>
</dbReference>
<comment type="caution">
    <text evidence="5">The sequence shown here is derived from an EMBL/GenBank/DDBJ whole genome shotgun (WGS) entry which is preliminary data.</text>
</comment>
<evidence type="ECO:0000313" key="5">
    <source>
        <dbReference type="EMBL" id="PSJ18332.1"/>
    </source>
</evidence>
<sequence length="448" mass="50605">MARIKFTAGRVSGFKCPDDATQAFLWCDEVPGLAVRATPGSKRNRYIFQAKVNKQTRRITIGDVSVYSIDDAKKEARQLQTMIDQGDDPREVKADKAAAKAAAAAIKKAQETRETLTVSSAWVNYLDYQKDKMQHAHIERGKRWGARHLIDHENLSQAGGEPKKRGKGLKAQGVLYPLLQMRMVDIKANVLKEWQRKEAQTRANNTRQGFEMFRAFWRWCASQPEYSAVIDPQAVESKDLRDEIPSRKSKQFDVLQRAHLPGWFAAVRSLNPVISAYLQALLLTGARREEMAGITWQDVDFQWSSIWVKDKVHEEGRKIPLTPYLANLITALPRRNQWVFSSMSAANGRIAEPRIPHNRALSIAGLPPVTLHGLRRTFASLAEWVEMPRGIVAQIMGHAPSATAERHYINRPLELLAVWHGKYETWILQEAGIKFTPGKAGLRAITAT</sequence>
<keyword evidence="6" id="KW-1185">Reference proteome</keyword>
<dbReference type="Gene3D" id="3.30.160.390">
    <property type="entry name" value="Integrase, DNA-binding domain"/>
    <property type="match status" value="1"/>
</dbReference>
<name>A0A2P7NXY3_9PROT</name>
<dbReference type="AlphaFoldDB" id="A0A2P7NXY3"/>
<comment type="similarity">
    <text evidence="1">Belongs to the 'phage' integrase family.</text>
</comment>
<feature type="domain" description="Tyr recombinase" evidence="4">
    <location>
        <begin position="243"/>
        <end position="421"/>
    </location>
</feature>
<evidence type="ECO:0000313" key="6">
    <source>
        <dbReference type="Proteomes" id="UP000241912"/>
    </source>
</evidence>
<dbReference type="InterPro" id="IPR050808">
    <property type="entry name" value="Phage_Integrase"/>
</dbReference>
<dbReference type="PROSITE" id="PS51898">
    <property type="entry name" value="TYR_RECOMBINASE"/>
    <property type="match status" value="1"/>
</dbReference>
<dbReference type="GO" id="GO:0006310">
    <property type="term" value="P:DNA recombination"/>
    <property type="evidence" value="ECO:0007669"/>
    <property type="project" value="UniProtKB-KW"/>
</dbReference>
<dbReference type="PANTHER" id="PTHR30629">
    <property type="entry name" value="PROPHAGE INTEGRASE"/>
    <property type="match status" value="1"/>
</dbReference>
<dbReference type="InterPro" id="IPR002104">
    <property type="entry name" value="Integrase_catalytic"/>
</dbReference>
<dbReference type="Pfam" id="PF13356">
    <property type="entry name" value="Arm-DNA-bind_3"/>
    <property type="match status" value="1"/>
</dbReference>
<keyword evidence="2" id="KW-0229">DNA integration</keyword>
<proteinExistence type="inferred from homology"/>
<dbReference type="Gene3D" id="1.10.443.10">
    <property type="entry name" value="Intergrase catalytic core"/>
    <property type="match status" value="1"/>
</dbReference>
<dbReference type="GO" id="GO:0003677">
    <property type="term" value="F:DNA binding"/>
    <property type="evidence" value="ECO:0007669"/>
    <property type="project" value="InterPro"/>
</dbReference>
<dbReference type="InterPro" id="IPR038488">
    <property type="entry name" value="Integrase_DNA-bd_sf"/>
</dbReference>
<dbReference type="PANTHER" id="PTHR30629:SF6">
    <property type="entry name" value="PROPHAGE INTEGRASE INTA-RELATED"/>
    <property type="match status" value="1"/>
</dbReference>
<gene>
    <name evidence="5" type="ORF">C7H79_02880</name>
</gene>
<dbReference type="SUPFAM" id="SSF56349">
    <property type="entry name" value="DNA breaking-rejoining enzymes"/>
    <property type="match status" value="1"/>
</dbReference>
<dbReference type="OrthoDB" id="8556969at2"/>
<dbReference type="RefSeq" id="WP_106705794.1">
    <property type="nucleotide sequence ID" value="NZ_PXXU01000006.1"/>
</dbReference>
<dbReference type="InterPro" id="IPR013762">
    <property type="entry name" value="Integrase-like_cat_sf"/>
</dbReference>
<dbReference type="EMBL" id="PXXU01000006">
    <property type="protein sequence ID" value="PSJ18332.1"/>
    <property type="molecule type" value="Genomic_DNA"/>
</dbReference>
<dbReference type="Proteomes" id="UP000241912">
    <property type="component" value="Unassembled WGS sequence"/>
</dbReference>